<dbReference type="PANTHER" id="PTHR24031">
    <property type="entry name" value="RNA HELICASE"/>
    <property type="match status" value="1"/>
</dbReference>
<dbReference type="Pfam" id="PF13959">
    <property type="entry name" value="CTE_SPB4"/>
    <property type="match status" value="1"/>
</dbReference>
<evidence type="ECO:0000313" key="11">
    <source>
        <dbReference type="Proteomes" id="UP001530293"/>
    </source>
</evidence>
<comment type="catalytic activity">
    <reaction evidence="6">
        <text>ATP + H2O = ADP + phosphate + H(+)</text>
        <dbReference type="Rhea" id="RHEA:13065"/>
        <dbReference type="ChEBI" id="CHEBI:15377"/>
        <dbReference type="ChEBI" id="CHEBI:15378"/>
        <dbReference type="ChEBI" id="CHEBI:30616"/>
        <dbReference type="ChEBI" id="CHEBI:43474"/>
        <dbReference type="ChEBI" id="CHEBI:456216"/>
        <dbReference type="EC" id="3.6.4.13"/>
    </reaction>
</comment>
<evidence type="ECO:0000256" key="1">
    <source>
        <dbReference type="ARBA" id="ARBA00022741"/>
    </source>
</evidence>
<dbReference type="SMART" id="SM00487">
    <property type="entry name" value="DEXDc"/>
    <property type="match status" value="1"/>
</dbReference>
<evidence type="ECO:0000256" key="7">
    <source>
        <dbReference type="SAM" id="MobiDB-lite"/>
    </source>
</evidence>
<dbReference type="SMART" id="SM01178">
    <property type="entry name" value="DUF4217"/>
    <property type="match status" value="1"/>
</dbReference>
<evidence type="ECO:0000259" key="9">
    <source>
        <dbReference type="PROSITE" id="PS51194"/>
    </source>
</evidence>
<evidence type="ECO:0000256" key="2">
    <source>
        <dbReference type="ARBA" id="ARBA00022801"/>
    </source>
</evidence>
<dbReference type="EMBL" id="JALLBG020000055">
    <property type="protein sequence ID" value="KAL3769391.1"/>
    <property type="molecule type" value="Genomic_DNA"/>
</dbReference>
<feature type="region of interest" description="Disordered" evidence="7">
    <location>
        <begin position="744"/>
        <end position="839"/>
    </location>
</feature>
<feature type="domain" description="Helicase C-terminal" evidence="9">
    <location>
        <begin position="362"/>
        <end position="513"/>
    </location>
</feature>
<keyword evidence="1 6" id="KW-0547">Nucleotide-binding</keyword>
<dbReference type="CDD" id="cd18787">
    <property type="entry name" value="SF2_C_DEAD"/>
    <property type="match status" value="1"/>
</dbReference>
<dbReference type="PROSITE" id="PS51192">
    <property type="entry name" value="HELICASE_ATP_BIND_1"/>
    <property type="match status" value="1"/>
</dbReference>
<dbReference type="CDD" id="cd17941">
    <property type="entry name" value="DEADc_DDX10"/>
    <property type="match status" value="1"/>
</dbReference>
<keyword evidence="3 6" id="KW-0347">Helicase</keyword>
<dbReference type="GO" id="GO:0016787">
    <property type="term" value="F:hydrolase activity"/>
    <property type="evidence" value="ECO:0007669"/>
    <property type="project" value="UniProtKB-KW"/>
</dbReference>
<dbReference type="AlphaFoldDB" id="A0ABD3N2V9"/>
<dbReference type="InterPro" id="IPR011545">
    <property type="entry name" value="DEAD/DEAH_box_helicase_dom"/>
</dbReference>
<evidence type="ECO:0000256" key="6">
    <source>
        <dbReference type="RuleBase" id="RU365068"/>
    </source>
</evidence>
<gene>
    <name evidence="10" type="ORF">ACHAWU_008800</name>
</gene>
<dbReference type="Pfam" id="PF00271">
    <property type="entry name" value="Helicase_C"/>
    <property type="match status" value="1"/>
</dbReference>
<keyword evidence="2 6" id="KW-0378">Hydrolase</keyword>
<feature type="compositionally biased region" description="Low complexity" evidence="7">
    <location>
        <begin position="104"/>
        <end position="128"/>
    </location>
</feature>
<comment type="caution">
    <text evidence="10">The sequence shown here is derived from an EMBL/GenBank/DDBJ whole genome shotgun (WGS) entry which is preliminary data.</text>
</comment>
<dbReference type="InterPro" id="IPR001650">
    <property type="entry name" value="Helicase_C-like"/>
</dbReference>
<evidence type="ECO:0000256" key="4">
    <source>
        <dbReference type="ARBA" id="ARBA00022840"/>
    </source>
</evidence>
<dbReference type="PROSITE" id="PS51194">
    <property type="entry name" value="HELICASE_CTER"/>
    <property type="match status" value="1"/>
</dbReference>
<dbReference type="SMART" id="SM00490">
    <property type="entry name" value="HELICc"/>
    <property type="match status" value="1"/>
</dbReference>
<comment type="function">
    <text evidence="6">RNA helicase.</text>
</comment>
<dbReference type="EC" id="3.6.4.13" evidence="6"/>
<dbReference type="Pfam" id="PF00270">
    <property type="entry name" value="DEAD"/>
    <property type="match status" value="1"/>
</dbReference>
<proteinExistence type="inferred from homology"/>
<evidence type="ECO:0000313" key="10">
    <source>
        <dbReference type="EMBL" id="KAL3769391.1"/>
    </source>
</evidence>
<evidence type="ECO:0000256" key="5">
    <source>
        <dbReference type="ARBA" id="ARBA00022884"/>
    </source>
</evidence>
<feature type="compositionally biased region" description="Acidic residues" evidence="7">
    <location>
        <begin position="801"/>
        <end position="836"/>
    </location>
</feature>
<comment type="domain">
    <text evidence="6">The Q motif is unique to and characteristic of the DEAD box family of RNA helicases and controls ATP binding and hydrolysis.</text>
</comment>
<keyword evidence="4 6" id="KW-0067">ATP-binding</keyword>
<dbReference type="InterPro" id="IPR025313">
    <property type="entry name" value="SPB4-like_CTE"/>
</dbReference>
<accession>A0ABD3N2V9</accession>
<dbReference type="Gene3D" id="3.40.50.300">
    <property type="entry name" value="P-loop containing nucleotide triphosphate hydrolases"/>
    <property type="match status" value="2"/>
</dbReference>
<feature type="compositionally biased region" description="Basic and acidic residues" evidence="7">
    <location>
        <begin position="744"/>
        <end position="765"/>
    </location>
</feature>
<feature type="compositionally biased region" description="Basic and acidic residues" evidence="7">
    <location>
        <begin position="775"/>
        <end position="784"/>
    </location>
</feature>
<dbReference type="GO" id="GO:0003724">
    <property type="term" value="F:RNA helicase activity"/>
    <property type="evidence" value="ECO:0007669"/>
    <property type="project" value="UniProtKB-EC"/>
</dbReference>
<protein>
    <recommendedName>
        <fullName evidence="6">ATP-dependent RNA helicase</fullName>
        <ecNumber evidence="6">3.6.4.13</ecNumber>
    </recommendedName>
</protein>
<evidence type="ECO:0000256" key="3">
    <source>
        <dbReference type="ARBA" id="ARBA00022806"/>
    </source>
</evidence>
<feature type="region of interest" description="Disordered" evidence="7">
    <location>
        <begin position="633"/>
        <end position="654"/>
    </location>
</feature>
<evidence type="ECO:0000259" key="8">
    <source>
        <dbReference type="PROSITE" id="PS51192"/>
    </source>
</evidence>
<name>A0ABD3N2V9_9STRA</name>
<comment type="similarity">
    <text evidence="6">Belongs to the DEAD box helicase family.</text>
</comment>
<feature type="domain" description="Helicase ATP-binding" evidence="8">
    <location>
        <begin position="143"/>
        <end position="336"/>
    </location>
</feature>
<reference evidence="10 11" key="1">
    <citation type="submission" date="2024-10" db="EMBL/GenBank/DDBJ databases">
        <title>Updated reference genomes for cyclostephanoid diatoms.</title>
        <authorList>
            <person name="Roberts W.R."/>
            <person name="Alverson A.J."/>
        </authorList>
    </citation>
    <scope>NUCLEOTIDE SEQUENCE [LARGE SCALE GENOMIC DNA]</scope>
    <source>
        <strain evidence="10 11">AJA232-27</strain>
    </source>
</reference>
<dbReference type="SUPFAM" id="SSF52540">
    <property type="entry name" value="P-loop containing nucleoside triphosphate hydrolases"/>
    <property type="match status" value="1"/>
</dbReference>
<keyword evidence="5 6" id="KW-0694">RNA-binding</keyword>
<keyword evidence="11" id="KW-1185">Reference proteome</keyword>
<feature type="compositionally biased region" description="Acidic residues" evidence="7">
    <location>
        <begin position="644"/>
        <end position="654"/>
    </location>
</feature>
<sequence>MMWYYLLIQPAAAIISLPSASPNHQQPFYSLRYLLRRPHLDMAKQRLNATALEEAAISRLQQRIKDECPDRGYAPPLNQKVSFRSLPISEATLRGLEEGDGKQKQQQQQQRGKPNNGSGKKPGNNLSNKKQFWTMTDIQNACIPHALKGRDILGAARTGSGKTLAFLIPILEKLYRRQFTPPDGPGAVVLSPTRELAVQTFQVLRAIGSYHHFSAGILVGGKKEFGLEQQHVPKMNIIIATPGRLLQHLEQTAGFDVDRVCVLVLDECDRILDLGFRDQMVKILDYLPPGNTIENCGEHDNDDPEIPGRQTMLFSATQTKRVADLAALSLYRPEYLGVHDKEASKTPVGLEQSVMTVPLHHKLNAIYSFIKSHLKCKTIIFFSSCSQVRHAWQIFCTMQPGIPLMAIHGKLKQETRTKLYFDFLQRPHAVLFATDVAARGLDFPNVDWVVQADSPEDVAMYIHRVGRTARYSSGGKALLLVLPQEELGVLNALAEAKIKVKTCSMNPNKAVLVSRKASAVVAASADLNLLAKKAFKSYLRSLHLMPNKEIIFPSVSDLPLEEYALSLGLATMPTVRFLKKLNNREEERKKKNVNYKLLQLKEEIKAERLMKKIGKLGERGDKTEIDKKELKSIKDKKRTRDGESDSETEGDNDDLLVVKKVHEWGEEVLQPLPQVQLNQASKSRHVKKIRIDGSSTGANHRFVFNDEGDVEKEDITMQDDTTSTATSDNIAKRLTSARNEYLESVRNRLSKTKELDQQDERDRIQEKHKKRKMKEKSEVKRNGDEDNGGAVATLSGHYDETENDDIFYLEDDVDNDNVDSYDEGSDNDSDNSDEAVDVGVQEELALRMLGH</sequence>
<feature type="region of interest" description="Disordered" evidence="7">
    <location>
        <begin position="95"/>
        <end position="128"/>
    </location>
</feature>
<dbReference type="Proteomes" id="UP001530293">
    <property type="component" value="Unassembled WGS sequence"/>
</dbReference>
<dbReference type="GO" id="GO:0003723">
    <property type="term" value="F:RNA binding"/>
    <property type="evidence" value="ECO:0007669"/>
    <property type="project" value="UniProtKB-UniRule"/>
</dbReference>
<organism evidence="10 11">
    <name type="scientific">Discostella pseudostelligera</name>
    <dbReference type="NCBI Taxonomy" id="259834"/>
    <lineage>
        <taxon>Eukaryota</taxon>
        <taxon>Sar</taxon>
        <taxon>Stramenopiles</taxon>
        <taxon>Ochrophyta</taxon>
        <taxon>Bacillariophyta</taxon>
        <taxon>Coscinodiscophyceae</taxon>
        <taxon>Thalassiosirophycidae</taxon>
        <taxon>Stephanodiscales</taxon>
        <taxon>Stephanodiscaceae</taxon>
        <taxon>Discostella</taxon>
    </lineage>
</organism>
<dbReference type="InterPro" id="IPR027417">
    <property type="entry name" value="P-loop_NTPase"/>
</dbReference>
<dbReference type="InterPro" id="IPR014001">
    <property type="entry name" value="Helicase_ATP-bd"/>
</dbReference>
<dbReference type="GO" id="GO:0005524">
    <property type="term" value="F:ATP binding"/>
    <property type="evidence" value="ECO:0007669"/>
    <property type="project" value="UniProtKB-UniRule"/>
</dbReference>
<feature type="compositionally biased region" description="Basic and acidic residues" evidence="7">
    <location>
        <begin position="633"/>
        <end position="643"/>
    </location>
</feature>